<keyword evidence="1" id="KW-0812">Transmembrane</keyword>
<dbReference type="AlphaFoldDB" id="A0A4U5NPX5"/>
<evidence type="ECO:0000256" key="1">
    <source>
        <dbReference type="SAM" id="Phobius"/>
    </source>
</evidence>
<evidence type="ECO:0000313" key="2">
    <source>
        <dbReference type="EMBL" id="TKR85032.1"/>
    </source>
</evidence>
<proteinExistence type="predicted"/>
<accession>A0A4U5NPX5</accession>
<dbReference type="EMBL" id="RCHU01000972">
    <property type="protein sequence ID" value="TKR85032.1"/>
    <property type="molecule type" value="Genomic_DNA"/>
</dbReference>
<name>A0A4U5NPX5_POPAL</name>
<feature type="transmembrane region" description="Helical" evidence="1">
    <location>
        <begin position="25"/>
        <end position="47"/>
    </location>
</feature>
<organism evidence="2">
    <name type="scientific">Populus alba</name>
    <name type="common">White poplar</name>
    <dbReference type="NCBI Taxonomy" id="43335"/>
    <lineage>
        <taxon>Eukaryota</taxon>
        <taxon>Viridiplantae</taxon>
        <taxon>Streptophyta</taxon>
        <taxon>Embryophyta</taxon>
        <taxon>Tracheophyta</taxon>
        <taxon>Spermatophyta</taxon>
        <taxon>Magnoliopsida</taxon>
        <taxon>eudicotyledons</taxon>
        <taxon>Gunneridae</taxon>
        <taxon>Pentapetalae</taxon>
        <taxon>rosids</taxon>
        <taxon>fabids</taxon>
        <taxon>Malpighiales</taxon>
        <taxon>Salicaceae</taxon>
        <taxon>Saliceae</taxon>
        <taxon>Populus</taxon>
    </lineage>
</organism>
<comment type="caution">
    <text evidence="2">The sequence shown here is derived from an EMBL/GenBank/DDBJ whole genome shotgun (WGS) entry which is preliminary data.</text>
</comment>
<keyword evidence="1" id="KW-0472">Membrane</keyword>
<sequence>MNSGKGAASSKTETEDEGIDGTGVAFFYGAVAGAALMAWGIGSALFSSPEPDPVKTMKAPGRDYRIPRADFERRPKKHISKTCASRKQECSEDRKLRCSYLSRCVFYN</sequence>
<protein>
    <submittedName>
        <fullName evidence="2">Uncharacterized protein</fullName>
    </submittedName>
</protein>
<gene>
    <name evidence="2" type="ORF">D5086_0000253850</name>
</gene>
<reference evidence="2" key="1">
    <citation type="submission" date="2018-10" db="EMBL/GenBank/DDBJ databases">
        <title>Population genomic analysis revealed the cold adaptation of white poplar.</title>
        <authorList>
            <person name="Liu Y.-J."/>
        </authorList>
    </citation>
    <scope>NUCLEOTIDE SEQUENCE [LARGE SCALE GENOMIC DNA]</scope>
    <source>
        <strain evidence="2">PAL-ZL1</strain>
    </source>
</reference>
<keyword evidence="1" id="KW-1133">Transmembrane helix</keyword>